<organism evidence="3 4">
    <name type="scientific">Pseudoramibacter porci</name>
    <dbReference type="NCBI Taxonomy" id="2606631"/>
    <lineage>
        <taxon>Bacteria</taxon>
        <taxon>Bacillati</taxon>
        <taxon>Bacillota</taxon>
        <taxon>Clostridia</taxon>
        <taxon>Eubacteriales</taxon>
        <taxon>Eubacteriaceae</taxon>
        <taxon>Pseudoramibacter</taxon>
    </lineage>
</organism>
<dbReference type="EMBL" id="VUMO01000004">
    <property type="protein sequence ID" value="MSS19618.1"/>
    <property type="molecule type" value="Genomic_DNA"/>
</dbReference>
<dbReference type="RefSeq" id="WP_154576028.1">
    <property type="nucleotide sequence ID" value="NZ_VUMO01000004.1"/>
</dbReference>
<protein>
    <submittedName>
        <fullName evidence="3">Helix-turn-helix domain-containing protein</fullName>
    </submittedName>
</protein>
<sequence length="163" mass="18110">MLKDNLRMLRKLKGYSQEKIAEKIEISRQAYAKWENGATTPDIEKAAQLAEVYGVSLDSLMRTETVDGMGVVPPAPKGKDLWGVVTLGERGQMVIPKVARDQFGLEAGDRLVVLSDETGIALLSAEVFETNMQTLLDRLSEEKEAAFSKTSQSFERQTEKKTD</sequence>
<dbReference type="Gene3D" id="1.10.260.40">
    <property type="entry name" value="lambda repressor-like DNA-binding domains"/>
    <property type="match status" value="1"/>
</dbReference>
<proteinExistence type="predicted"/>
<comment type="caution">
    <text evidence="3">The sequence shown here is derived from an EMBL/GenBank/DDBJ whole genome shotgun (WGS) entry which is preliminary data.</text>
</comment>
<dbReference type="Proteomes" id="UP000461754">
    <property type="component" value="Unassembled WGS sequence"/>
</dbReference>
<dbReference type="PANTHER" id="PTHR46558">
    <property type="entry name" value="TRACRIPTIONAL REGULATORY PROTEIN-RELATED-RELATED"/>
    <property type="match status" value="1"/>
</dbReference>
<keyword evidence="4" id="KW-1185">Reference proteome</keyword>
<name>A0A7X2NGC9_9FIRM</name>
<dbReference type="SMART" id="SM00530">
    <property type="entry name" value="HTH_XRE"/>
    <property type="match status" value="1"/>
</dbReference>
<dbReference type="PROSITE" id="PS50943">
    <property type="entry name" value="HTH_CROC1"/>
    <property type="match status" value="1"/>
</dbReference>
<evidence type="ECO:0000313" key="4">
    <source>
        <dbReference type="Proteomes" id="UP000461754"/>
    </source>
</evidence>
<dbReference type="NCBIfam" id="TIGR01439">
    <property type="entry name" value="lp_hng_hel_AbrB"/>
    <property type="match status" value="1"/>
</dbReference>
<dbReference type="Gene3D" id="2.10.260.10">
    <property type="match status" value="1"/>
</dbReference>
<dbReference type="GO" id="GO:0003677">
    <property type="term" value="F:DNA binding"/>
    <property type="evidence" value="ECO:0007669"/>
    <property type="project" value="UniProtKB-KW"/>
</dbReference>
<evidence type="ECO:0000256" key="1">
    <source>
        <dbReference type="ARBA" id="ARBA00023125"/>
    </source>
</evidence>
<dbReference type="CDD" id="cd00093">
    <property type="entry name" value="HTH_XRE"/>
    <property type="match status" value="1"/>
</dbReference>
<dbReference type="SUPFAM" id="SSF89447">
    <property type="entry name" value="AbrB/MazE/MraZ-like"/>
    <property type="match status" value="1"/>
</dbReference>
<evidence type="ECO:0000313" key="3">
    <source>
        <dbReference type="EMBL" id="MSS19618.1"/>
    </source>
</evidence>
<evidence type="ECO:0000259" key="2">
    <source>
        <dbReference type="PROSITE" id="PS50943"/>
    </source>
</evidence>
<dbReference type="InterPro" id="IPR037914">
    <property type="entry name" value="SpoVT-AbrB_sf"/>
</dbReference>
<dbReference type="SUPFAM" id="SSF47413">
    <property type="entry name" value="lambda repressor-like DNA-binding domains"/>
    <property type="match status" value="1"/>
</dbReference>
<dbReference type="InterPro" id="IPR010982">
    <property type="entry name" value="Lambda_DNA-bd_dom_sf"/>
</dbReference>
<dbReference type="Pfam" id="PF01381">
    <property type="entry name" value="HTH_3"/>
    <property type="match status" value="1"/>
</dbReference>
<dbReference type="InterPro" id="IPR007159">
    <property type="entry name" value="SpoVT-AbrB_dom"/>
</dbReference>
<dbReference type="PANTHER" id="PTHR46558:SF4">
    <property type="entry name" value="DNA-BIDING PHAGE PROTEIN"/>
    <property type="match status" value="1"/>
</dbReference>
<dbReference type="InterPro" id="IPR001387">
    <property type="entry name" value="Cro/C1-type_HTH"/>
</dbReference>
<dbReference type="Pfam" id="PF04014">
    <property type="entry name" value="MazE_antitoxin"/>
    <property type="match status" value="1"/>
</dbReference>
<reference evidence="3 4" key="1">
    <citation type="submission" date="2019-08" db="EMBL/GenBank/DDBJ databases">
        <title>In-depth cultivation of the pig gut microbiome towards novel bacterial diversity and tailored functional studies.</title>
        <authorList>
            <person name="Wylensek D."/>
            <person name="Hitch T.C.A."/>
            <person name="Clavel T."/>
        </authorList>
    </citation>
    <scope>NUCLEOTIDE SEQUENCE [LARGE SCALE GENOMIC DNA]</scope>
    <source>
        <strain evidence="3 4">RF-744-FAT-4</strain>
    </source>
</reference>
<dbReference type="AlphaFoldDB" id="A0A7X2NGC9"/>
<gene>
    <name evidence="3" type="ORF">FYJ52_04265</name>
</gene>
<keyword evidence="1" id="KW-0238">DNA-binding</keyword>
<feature type="domain" description="HTH cro/C1-type" evidence="2">
    <location>
        <begin position="6"/>
        <end position="60"/>
    </location>
</feature>
<accession>A0A7X2NGC9</accession>
<dbReference type="SMART" id="SM00966">
    <property type="entry name" value="SpoVT_AbrB"/>
    <property type="match status" value="1"/>
</dbReference>